<dbReference type="InterPro" id="IPR050205">
    <property type="entry name" value="CDPK_Ser/Thr_kinases"/>
</dbReference>
<reference evidence="7" key="1">
    <citation type="submission" date="2021-01" db="EMBL/GenBank/DDBJ databases">
        <authorList>
            <consortium name="Genoscope - CEA"/>
            <person name="William W."/>
        </authorList>
    </citation>
    <scope>NUCLEOTIDE SEQUENCE</scope>
</reference>
<feature type="domain" description="Protein kinase" evidence="6">
    <location>
        <begin position="90"/>
        <end position="318"/>
    </location>
</feature>
<accession>A0A8S1RMN3</accession>
<keyword evidence="1" id="KW-0723">Serine/threonine-protein kinase</keyword>
<keyword evidence="5" id="KW-0067">ATP-binding</keyword>
<dbReference type="GO" id="GO:0005524">
    <property type="term" value="F:ATP binding"/>
    <property type="evidence" value="ECO:0007669"/>
    <property type="project" value="UniProtKB-KW"/>
</dbReference>
<keyword evidence="4" id="KW-0418">Kinase</keyword>
<organism evidence="7 8">
    <name type="scientific">Paramecium sonneborni</name>
    <dbReference type="NCBI Taxonomy" id="65129"/>
    <lineage>
        <taxon>Eukaryota</taxon>
        <taxon>Sar</taxon>
        <taxon>Alveolata</taxon>
        <taxon>Ciliophora</taxon>
        <taxon>Intramacronucleata</taxon>
        <taxon>Oligohymenophorea</taxon>
        <taxon>Peniculida</taxon>
        <taxon>Parameciidae</taxon>
        <taxon>Paramecium</taxon>
    </lineage>
</organism>
<evidence type="ECO:0000256" key="3">
    <source>
        <dbReference type="ARBA" id="ARBA00022741"/>
    </source>
</evidence>
<dbReference type="OrthoDB" id="292128at2759"/>
<dbReference type="Pfam" id="PF00069">
    <property type="entry name" value="Pkinase"/>
    <property type="match status" value="1"/>
</dbReference>
<evidence type="ECO:0000256" key="5">
    <source>
        <dbReference type="ARBA" id="ARBA00022840"/>
    </source>
</evidence>
<evidence type="ECO:0000256" key="2">
    <source>
        <dbReference type="ARBA" id="ARBA00022679"/>
    </source>
</evidence>
<proteinExistence type="predicted"/>
<dbReference type="AlphaFoldDB" id="A0A8S1RMN3"/>
<dbReference type="Proteomes" id="UP000692954">
    <property type="component" value="Unassembled WGS sequence"/>
</dbReference>
<dbReference type="InterPro" id="IPR000719">
    <property type="entry name" value="Prot_kinase_dom"/>
</dbReference>
<keyword evidence="8" id="KW-1185">Reference proteome</keyword>
<evidence type="ECO:0000256" key="4">
    <source>
        <dbReference type="ARBA" id="ARBA00022777"/>
    </source>
</evidence>
<keyword evidence="2" id="KW-0808">Transferase</keyword>
<dbReference type="PROSITE" id="PS50011">
    <property type="entry name" value="PROTEIN_KINASE_DOM"/>
    <property type="match status" value="1"/>
</dbReference>
<comment type="caution">
    <text evidence="7">The sequence shown here is derived from an EMBL/GenBank/DDBJ whole genome shotgun (WGS) entry which is preliminary data.</text>
</comment>
<gene>
    <name evidence="7" type="ORF">PSON_ATCC_30995.1.T1830018</name>
</gene>
<dbReference type="PANTHER" id="PTHR24349">
    <property type="entry name" value="SERINE/THREONINE-PROTEIN KINASE"/>
    <property type="match status" value="1"/>
</dbReference>
<dbReference type="GO" id="GO:0004674">
    <property type="term" value="F:protein serine/threonine kinase activity"/>
    <property type="evidence" value="ECO:0007669"/>
    <property type="project" value="UniProtKB-KW"/>
</dbReference>
<evidence type="ECO:0000313" key="7">
    <source>
        <dbReference type="EMBL" id="CAD8128085.1"/>
    </source>
</evidence>
<keyword evidence="3" id="KW-0547">Nucleotide-binding</keyword>
<sequence>MQKSLKFDCIFNNQAGYLSCNEQQICIKFQSEEVKFHISLNLHLRWFYQNKDLEKCQIENNVLQSSSKNLWHLKDQLNSCVMYMGAAEIYEELQKISQNDVKTSVIVRSVITEEKLFCKVYKKQYEYQFLQEVRILRKLSKYKNVIAIREVYESSKYFYIILEYLDRKLESDYTHEENQIVIKDILQILDVLQENGIVHGQIRPQNFMYNKDQVLKLIGFSKAILDEKPDATDMYGLHRVFLYLYNYSNTSINTDLGIYPLIPGHGTNFLKGLVNNTQYRINIKQALSHPYLKCNETDHQIVQEQLHPKFKHNFSNAQ</sequence>
<protein>
    <recommendedName>
        <fullName evidence="6">Protein kinase domain-containing protein</fullName>
    </recommendedName>
</protein>
<evidence type="ECO:0000256" key="1">
    <source>
        <dbReference type="ARBA" id="ARBA00022527"/>
    </source>
</evidence>
<dbReference type="EMBL" id="CAJJDN010000183">
    <property type="protein sequence ID" value="CAD8128085.1"/>
    <property type="molecule type" value="Genomic_DNA"/>
</dbReference>
<name>A0A8S1RMN3_9CILI</name>
<evidence type="ECO:0000259" key="6">
    <source>
        <dbReference type="PROSITE" id="PS50011"/>
    </source>
</evidence>
<evidence type="ECO:0000313" key="8">
    <source>
        <dbReference type="Proteomes" id="UP000692954"/>
    </source>
</evidence>
<dbReference type="SMART" id="SM00220">
    <property type="entry name" value="S_TKc"/>
    <property type="match status" value="1"/>
</dbReference>